<evidence type="ECO:0000313" key="1">
    <source>
        <dbReference type="EMBL" id="VDO25394.1"/>
    </source>
</evidence>
<organism evidence="3">
    <name type="scientific">Brugia timori</name>
    <dbReference type="NCBI Taxonomy" id="42155"/>
    <lineage>
        <taxon>Eukaryota</taxon>
        <taxon>Metazoa</taxon>
        <taxon>Ecdysozoa</taxon>
        <taxon>Nematoda</taxon>
        <taxon>Chromadorea</taxon>
        <taxon>Rhabditida</taxon>
        <taxon>Spirurina</taxon>
        <taxon>Spiruromorpha</taxon>
        <taxon>Filarioidea</taxon>
        <taxon>Onchocercidae</taxon>
        <taxon>Brugia</taxon>
    </lineage>
</organism>
<dbReference type="Proteomes" id="UP000280834">
    <property type="component" value="Unassembled WGS sequence"/>
</dbReference>
<dbReference type="WBParaSite" id="BTMF_0000962001-mRNA-1">
    <property type="protein sequence ID" value="BTMF_0000962001-mRNA-1"/>
    <property type="gene ID" value="BTMF_0000962001"/>
</dbReference>
<gene>
    <name evidence="1" type="ORF">BTMF_LOCUS7671</name>
</gene>
<sequence>MLANIIRITERVRMKALYIDRSNEQNWDTDEMLMQADFMQQSFFFMQFLQILI</sequence>
<reference evidence="3" key="1">
    <citation type="submission" date="2017-02" db="UniProtKB">
        <authorList>
            <consortium name="WormBaseParasite"/>
        </authorList>
    </citation>
    <scope>IDENTIFICATION</scope>
</reference>
<dbReference type="EMBL" id="UZAG01016042">
    <property type="protein sequence ID" value="VDO25394.1"/>
    <property type="molecule type" value="Genomic_DNA"/>
</dbReference>
<proteinExistence type="predicted"/>
<dbReference type="AlphaFoldDB" id="A0A0R3QPI5"/>
<protein>
    <submittedName>
        <fullName evidence="3">Ferritin</fullName>
    </submittedName>
</protein>
<evidence type="ECO:0000313" key="2">
    <source>
        <dbReference type="Proteomes" id="UP000280834"/>
    </source>
</evidence>
<evidence type="ECO:0000313" key="3">
    <source>
        <dbReference type="WBParaSite" id="BTMF_0000962001-mRNA-1"/>
    </source>
</evidence>
<accession>A0A0R3QPI5</accession>
<name>A0A0R3QPI5_9BILA</name>
<keyword evidence="2" id="KW-1185">Reference proteome</keyword>
<reference evidence="1 2" key="2">
    <citation type="submission" date="2018-11" db="EMBL/GenBank/DDBJ databases">
        <authorList>
            <consortium name="Pathogen Informatics"/>
        </authorList>
    </citation>
    <scope>NUCLEOTIDE SEQUENCE [LARGE SCALE GENOMIC DNA]</scope>
</reference>